<protein>
    <submittedName>
        <fullName evidence="1">Uncharacterized protein</fullName>
    </submittedName>
</protein>
<dbReference type="STRING" id="1196031.A361_15730"/>
<proteinExistence type="predicted"/>
<name>A0A160MC98_9BACI</name>
<gene>
    <name evidence="1" type="ORF">A361_15730</name>
</gene>
<sequence>MNVMDAKIINTQYGLETYLDVVKSVDVRDLHYPTETELFYEITVGIEYFLLKEGSYYDSRKNYFRIRMDSDFGSVTLVETKTESLFAVKNEGERDTTKELVGEWLIKTHAFKQVINELIVQKRMENVQTEGDIQVVLGTIRFLEKLLEIKTEDILSTNVERDLEYVH</sequence>
<accession>A0A160MC98</accession>
<organism evidence="1 2">
    <name type="scientific">Cytobacillus oceanisediminis 2691</name>
    <dbReference type="NCBI Taxonomy" id="1196031"/>
    <lineage>
        <taxon>Bacteria</taxon>
        <taxon>Bacillati</taxon>
        <taxon>Bacillota</taxon>
        <taxon>Bacilli</taxon>
        <taxon>Bacillales</taxon>
        <taxon>Bacillaceae</taxon>
        <taxon>Cytobacillus</taxon>
    </lineage>
</organism>
<dbReference type="EMBL" id="CP015506">
    <property type="protein sequence ID" value="AND40536.1"/>
    <property type="molecule type" value="Genomic_DNA"/>
</dbReference>
<dbReference type="eggNOG" id="ENOG5030CQW">
    <property type="taxonomic scope" value="Bacteria"/>
</dbReference>
<reference evidence="1 2" key="1">
    <citation type="submission" date="2016-04" db="EMBL/GenBank/DDBJ databases">
        <title>Complete genome sequence of Bacillus oceanisediminis strain 2691.</title>
        <authorList>
            <person name="Jeong H."/>
            <person name="Kim H.J."/>
            <person name="Lee D.-W."/>
        </authorList>
    </citation>
    <scope>NUCLEOTIDE SEQUENCE [LARGE SCALE GENOMIC DNA]</scope>
    <source>
        <strain evidence="1 2">2691</strain>
    </source>
</reference>
<evidence type="ECO:0000313" key="1">
    <source>
        <dbReference type="EMBL" id="AND40536.1"/>
    </source>
</evidence>
<dbReference type="Proteomes" id="UP000077856">
    <property type="component" value="Chromosome"/>
</dbReference>
<evidence type="ECO:0000313" key="2">
    <source>
        <dbReference type="Proteomes" id="UP000077856"/>
    </source>
</evidence>
<dbReference type="KEGG" id="bon:A361_15730"/>
<dbReference type="AlphaFoldDB" id="A0A160MC98"/>
<dbReference type="RefSeq" id="WP_019382142.1">
    <property type="nucleotide sequence ID" value="NZ_CP015506.1"/>
</dbReference>